<dbReference type="PANTHER" id="PTHR34133">
    <property type="entry name" value="OS07G0633000 PROTEIN"/>
    <property type="match status" value="1"/>
</dbReference>
<reference evidence="1" key="1">
    <citation type="submission" date="2018-11" db="EMBL/GenBank/DDBJ databases">
        <authorList>
            <consortium name="Genoscope - CEA"/>
            <person name="William W."/>
        </authorList>
    </citation>
    <scope>NUCLEOTIDE SEQUENCE</scope>
</reference>
<dbReference type="PANTHER" id="PTHR34133:SF8">
    <property type="entry name" value="OS07G0633000 PROTEIN"/>
    <property type="match status" value="1"/>
</dbReference>
<proteinExistence type="predicted"/>
<gene>
    <name evidence="1" type="ORF">BOLC9T55376H</name>
</gene>
<organism evidence="1">
    <name type="scientific">Brassica oleracea</name>
    <name type="common">Wild cabbage</name>
    <dbReference type="NCBI Taxonomy" id="3712"/>
    <lineage>
        <taxon>Eukaryota</taxon>
        <taxon>Viridiplantae</taxon>
        <taxon>Streptophyta</taxon>
        <taxon>Embryophyta</taxon>
        <taxon>Tracheophyta</taxon>
        <taxon>Spermatophyta</taxon>
        <taxon>Magnoliopsida</taxon>
        <taxon>eudicotyledons</taxon>
        <taxon>Gunneridae</taxon>
        <taxon>Pentapetalae</taxon>
        <taxon>rosids</taxon>
        <taxon>malvids</taxon>
        <taxon>Brassicales</taxon>
        <taxon>Brassicaceae</taxon>
        <taxon>Brassiceae</taxon>
        <taxon>Brassica</taxon>
    </lineage>
</organism>
<accession>A0A3P6DFQ7</accession>
<protein>
    <submittedName>
        <fullName evidence="1">Uncharacterized protein</fullName>
    </submittedName>
</protein>
<name>A0A3P6DFQ7_BRAOL</name>
<evidence type="ECO:0000313" key="1">
    <source>
        <dbReference type="EMBL" id="VDD30053.1"/>
    </source>
</evidence>
<dbReference type="EMBL" id="LR031875">
    <property type="protein sequence ID" value="VDD30053.1"/>
    <property type="molecule type" value="Genomic_DNA"/>
</dbReference>
<sequence length="92" mass="10714">MKTELRPITRWTVKCQVSSLKPATYSSRLSTDIPLQESPQALFDDYLEDTSRVFEAMFPDKPRSHKTSEQLDYYSFRIISLEFIFLTASILS</sequence>
<dbReference type="AlphaFoldDB" id="A0A3P6DFQ7"/>